<dbReference type="RefSeq" id="WP_244674230.1">
    <property type="nucleotide sequence ID" value="NZ_CP095046.1"/>
</dbReference>
<dbReference type="AlphaFoldDB" id="A0A8T9Q706"/>
<reference evidence="1" key="1">
    <citation type="submission" date="2022-04" db="EMBL/GenBank/DDBJ databases">
        <title>Hymenobacter sp. isolated from the air.</title>
        <authorList>
            <person name="Won M."/>
            <person name="Lee C.-M."/>
            <person name="Woen H.-Y."/>
            <person name="Kwon S.-W."/>
        </authorList>
    </citation>
    <scope>NUCLEOTIDE SEQUENCE</scope>
    <source>
        <strain evidence="1">5116S-3</strain>
    </source>
</reference>
<dbReference type="EMBL" id="CP095046">
    <property type="protein sequence ID" value="UOQ70813.1"/>
    <property type="molecule type" value="Genomic_DNA"/>
</dbReference>
<sequence>MSAYYQKHGQFQELKYFEQMRAALSAQSANADEAVAKLTEIERAVESDKSLEPESQIALLQGLSVGKHSAQYWYAQVQLGGKSPWIIKNTTATGGTTTAAKINWWKVGLSDLVGGLAGAGGGPTGVIIGGLGASLQSVIDQLP</sequence>
<protein>
    <submittedName>
        <fullName evidence="1">Uncharacterized protein</fullName>
    </submittedName>
</protein>
<gene>
    <name evidence="1" type="ORF">MUN79_19265</name>
</gene>
<evidence type="ECO:0000313" key="2">
    <source>
        <dbReference type="Proteomes" id="UP000831796"/>
    </source>
</evidence>
<proteinExistence type="predicted"/>
<evidence type="ECO:0000313" key="1">
    <source>
        <dbReference type="EMBL" id="UOQ70813.1"/>
    </source>
</evidence>
<dbReference type="Proteomes" id="UP000831796">
    <property type="component" value="Chromosome"/>
</dbReference>
<name>A0A8T9Q706_9BACT</name>
<organism evidence="1 2">
    <name type="scientific">Hymenobacter cellulosilyticus</name>
    <dbReference type="NCBI Taxonomy" id="2932248"/>
    <lineage>
        <taxon>Bacteria</taxon>
        <taxon>Pseudomonadati</taxon>
        <taxon>Bacteroidota</taxon>
        <taxon>Cytophagia</taxon>
        <taxon>Cytophagales</taxon>
        <taxon>Hymenobacteraceae</taxon>
        <taxon>Hymenobacter</taxon>
    </lineage>
</organism>
<accession>A0A8T9Q706</accession>
<dbReference type="KEGG" id="hcu:MUN79_19265"/>
<keyword evidence="2" id="KW-1185">Reference proteome</keyword>